<reference evidence="2 3" key="1">
    <citation type="submission" date="2016-03" db="EMBL/GenBank/DDBJ databases">
        <title>Comparative genomics of Pseudogymnoascus destructans, the fungus causing white-nose syndrome of bats.</title>
        <authorList>
            <person name="Palmer J.M."/>
            <person name="Drees K.P."/>
            <person name="Foster J.T."/>
            <person name="Lindner D.L."/>
        </authorList>
    </citation>
    <scope>NUCLEOTIDE SEQUENCE [LARGE SCALE GENOMIC DNA]</scope>
    <source>
        <strain evidence="2 3">UAMH 10579</strain>
    </source>
</reference>
<feature type="compositionally biased region" description="Basic and acidic residues" evidence="1">
    <location>
        <begin position="83"/>
        <end position="93"/>
    </location>
</feature>
<dbReference type="RefSeq" id="XP_018134203.1">
    <property type="nucleotide sequence ID" value="XM_018271056.1"/>
</dbReference>
<dbReference type="Proteomes" id="UP000091956">
    <property type="component" value="Unassembled WGS sequence"/>
</dbReference>
<name>A0A1B8GXD7_9PEZI</name>
<dbReference type="AlphaFoldDB" id="A0A1B8GXD7"/>
<proteinExistence type="predicted"/>
<gene>
    <name evidence="2" type="ORF">VE01_01536</name>
</gene>
<protein>
    <submittedName>
        <fullName evidence="2">Uncharacterized protein</fullName>
    </submittedName>
</protein>
<feature type="compositionally biased region" description="Pro residues" evidence="1">
    <location>
        <begin position="113"/>
        <end position="125"/>
    </location>
</feature>
<dbReference type="EMBL" id="KV460209">
    <property type="protein sequence ID" value="OBU00471.1"/>
    <property type="molecule type" value="Genomic_DNA"/>
</dbReference>
<sequence>MGTRHRNDSRKNTGTTKPCEIDGSTEIGHPFVYKGSYVKYCMQTLKGNTNYNIGANYHPEELMTDPHDFNHNSNRAAATRAPRRLERHNDKRPATARIPQQQQSHRDTMETPTPRPAALDPPPPTVSSAQTGLGGRFYHGSLV</sequence>
<evidence type="ECO:0000313" key="2">
    <source>
        <dbReference type="EMBL" id="OBU00471.1"/>
    </source>
</evidence>
<keyword evidence="3" id="KW-1185">Reference proteome</keyword>
<reference evidence="3" key="2">
    <citation type="journal article" date="2018" name="Nat. Commun.">
        <title>Extreme sensitivity to ultraviolet light in the fungal pathogen causing white-nose syndrome of bats.</title>
        <authorList>
            <person name="Palmer J.M."/>
            <person name="Drees K.P."/>
            <person name="Foster J.T."/>
            <person name="Lindner D.L."/>
        </authorList>
    </citation>
    <scope>NUCLEOTIDE SEQUENCE [LARGE SCALE GENOMIC DNA]</scope>
    <source>
        <strain evidence="3">UAMH 10579</strain>
    </source>
</reference>
<feature type="region of interest" description="Disordered" evidence="1">
    <location>
        <begin position="61"/>
        <end position="143"/>
    </location>
</feature>
<evidence type="ECO:0000313" key="3">
    <source>
        <dbReference type="Proteomes" id="UP000091956"/>
    </source>
</evidence>
<feature type="compositionally biased region" description="Basic and acidic residues" evidence="1">
    <location>
        <begin position="61"/>
        <end position="70"/>
    </location>
</feature>
<feature type="region of interest" description="Disordered" evidence="1">
    <location>
        <begin position="1"/>
        <end position="25"/>
    </location>
</feature>
<dbReference type="GeneID" id="28834922"/>
<organism evidence="2 3">
    <name type="scientific">Pseudogymnoascus verrucosus</name>
    <dbReference type="NCBI Taxonomy" id="342668"/>
    <lineage>
        <taxon>Eukaryota</taxon>
        <taxon>Fungi</taxon>
        <taxon>Dikarya</taxon>
        <taxon>Ascomycota</taxon>
        <taxon>Pezizomycotina</taxon>
        <taxon>Leotiomycetes</taxon>
        <taxon>Thelebolales</taxon>
        <taxon>Thelebolaceae</taxon>
        <taxon>Pseudogymnoascus</taxon>
    </lineage>
</organism>
<evidence type="ECO:0000256" key="1">
    <source>
        <dbReference type="SAM" id="MobiDB-lite"/>
    </source>
</evidence>
<accession>A0A1B8GXD7</accession>
<feature type="compositionally biased region" description="Basic and acidic residues" evidence="1">
    <location>
        <begin position="1"/>
        <end position="11"/>
    </location>
</feature>